<dbReference type="AlphaFoldDB" id="A0A6J1SZ66"/>
<keyword evidence="4" id="KW-1185">Reference proteome</keyword>
<dbReference type="GO" id="GO:0008010">
    <property type="term" value="F:structural constituent of chitin-based larval cuticle"/>
    <property type="evidence" value="ECO:0007669"/>
    <property type="project" value="TreeGrafter"/>
</dbReference>
<feature type="chain" id="PRO_5038479856" evidence="3">
    <location>
        <begin position="17"/>
        <end position="247"/>
    </location>
</feature>
<dbReference type="RefSeq" id="XP_026286554.2">
    <property type="nucleotide sequence ID" value="XM_026430769.2"/>
</dbReference>
<dbReference type="GeneID" id="113212136"/>
<organism evidence="4 5">
    <name type="scientific">Frankliniella occidentalis</name>
    <name type="common">Western flower thrips</name>
    <name type="synonym">Euthrips occidentalis</name>
    <dbReference type="NCBI Taxonomy" id="133901"/>
    <lineage>
        <taxon>Eukaryota</taxon>
        <taxon>Metazoa</taxon>
        <taxon>Ecdysozoa</taxon>
        <taxon>Arthropoda</taxon>
        <taxon>Hexapoda</taxon>
        <taxon>Insecta</taxon>
        <taxon>Pterygota</taxon>
        <taxon>Neoptera</taxon>
        <taxon>Paraneoptera</taxon>
        <taxon>Thysanoptera</taxon>
        <taxon>Terebrantia</taxon>
        <taxon>Thripoidea</taxon>
        <taxon>Thripidae</taxon>
        <taxon>Frankliniella</taxon>
    </lineage>
</organism>
<name>A0A6J1SZ66_FRAOC</name>
<evidence type="ECO:0000256" key="2">
    <source>
        <dbReference type="PROSITE-ProRule" id="PRU00497"/>
    </source>
</evidence>
<dbReference type="GO" id="GO:0062129">
    <property type="term" value="C:chitin-based extracellular matrix"/>
    <property type="evidence" value="ECO:0007669"/>
    <property type="project" value="TreeGrafter"/>
</dbReference>
<dbReference type="PANTHER" id="PTHR10380:SF173">
    <property type="entry name" value="CUTICULAR PROTEIN 47EF, ISOFORM C-RELATED"/>
    <property type="match status" value="1"/>
</dbReference>
<dbReference type="PRINTS" id="PR00947">
    <property type="entry name" value="CUTICLE"/>
</dbReference>
<feature type="signal peptide" evidence="3">
    <location>
        <begin position="1"/>
        <end position="16"/>
    </location>
</feature>
<evidence type="ECO:0000313" key="4">
    <source>
        <dbReference type="Proteomes" id="UP000504606"/>
    </source>
</evidence>
<dbReference type="InterPro" id="IPR000618">
    <property type="entry name" value="Insect_cuticle"/>
</dbReference>
<keyword evidence="1 2" id="KW-0193">Cuticle</keyword>
<evidence type="ECO:0000313" key="5">
    <source>
        <dbReference type="RefSeq" id="XP_026286554.2"/>
    </source>
</evidence>
<dbReference type="PANTHER" id="PTHR10380">
    <property type="entry name" value="CUTICLE PROTEIN"/>
    <property type="match status" value="1"/>
</dbReference>
<accession>A0A6J1SZ66</accession>
<dbReference type="Proteomes" id="UP000504606">
    <property type="component" value="Unplaced"/>
</dbReference>
<evidence type="ECO:0000256" key="1">
    <source>
        <dbReference type="ARBA" id="ARBA00022460"/>
    </source>
</evidence>
<dbReference type="InterPro" id="IPR031311">
    <property type="entry name" value="CHIT_BIND_RR_consensus"/>
</dbReference>
<dbReference type="PROSITE" id="PS00233">
    <property type="entry name" value="CHIT_BIND_RR_1"/>
    <property type="match status" value="1"/>
</dbReference>
<dbReference type="PROSITE" id="PS51155">
    <property type="entry name" value="CHIT_BIND_RR_2"/>
    <property type="match status" value="1"/>
</dbReference>
<keyword evidence="3" id="KW-0732">Signal</keyword>
<dbReference type="InterPro" id="IPR050468">
    <property type="entry name" value="Cuticle_Struct_Prot"/>
</dbReference>
<dbReference type="KEGG" id="foc:113212136"/>
<gene>
    <name evidence="5" type="primary">LOC113212136</name>
</gene>
<dbReference type="OrthoDB" id="6379191at2759"/>
<reference evidence="5" key="1">
    <citation type="submission" date="2025-08" db="UniProtKB">
        <authorList>
            <consortium name="RefSeq"/>
        </authorList>
    </citation>
    <scope>IDENTIFICATION</scope>
    <source>
        <tissue evidence="5">Whole organism</tissue>
    </source>
</reference>
<dbReference type="Pfam" id="PF00379">
    <property type="entry name" value="Chitin_bind_4"/>
    <property type="match status" value="1"/>
</dbReference>
<sequence length="247" mass="27953">MKCLVVVFMAAVAVSADVRDVLRNSRQAVLLQPQQLGGLGGLQFQQRPQQVQLQLPQPLLLRQQQGPQIQFQDQFQPQQQVFQPQQQVFQPQQQAFQPQQQVFQAPQQVFQAPQQVFQPQQQILQPQPAFQSAQRSEPFWRILKHTQETDPAGFYRFSIETENGIRHDEEGTVKNAGGNNESTAKQGAYSYTAPDGTPISLNYVADENGFRPSGEHLPTPPPIPEAILRSLEQNAREESQGINYEKK</sequence>
<proteinExistence type="predicted"/>
<protein>
    <submittedName>
        <fullName evidence="5">Endocuticle structural glycoprotein SgAbd-1-like isoform X1</fullName>
    </submittedName>
</protein>
<evidence type="ECO:0000256" key="3">
    <source>
        <dbReference type="SAM" id="SignalP"/>
    </source>
</evidence>